<reference evidence="5 6" key="1">
    <citation type="submission" date="2019-08" db="EMBL/GenBank/DDBJ databases">
        <title>Luteimonas viscosus sp. nov., isolated from soil of a sunflower field.</title>
        <authorList>
            <person name="Jianli Z."/>
            <person name="Ying Z."/>
        </authorList>
    </citation>
    <scope>NUCLEOTIDE SEQUENCE [LARGE SCALE GENOMIC DNA]</scope>
    <source>
        <strain evidence="5 6">XBU10</strain>
    </source>
</reference>
<feature type="compositionally biased region" description="Basic and acidic residues" evidence="3">
    <location>
        <begin position="173"/>
        <end position="183"/>
    </location>
</feature>
<dbReference type="GO" id="GO:0003677">
    <property type="term" value="F:DNA binding"/>
    <property type="evidence" value="ECO:0007669"/>
    <property type="project" value="UniProtKB-UniRule"/>
</dbReference>
<dbReference type="EMBL" id="VTFT01000001">
    <property type="protein sequence ID" value="TYT26550.1"/>
    <property type="molecule type" value="Genomic_DNA"/>
</dbReference>
<name>A0A5D4XUR4_9GAMM</name>
<evidence type="ECO:0000259" key="4">
    <source>
        <dbReference type="PROSITE" id="PS51755"/>
    </source>
</evidence>
<dbReference type="PANTHER" id="PTHR47691:SF3">
    <property type="entry name" value="HTH-TYPE TRANSCRIPTIONAL REGULATOR RV0890C-RELATED"/>
    <property type="match status" value="1"/>
</dbReference>
<dbReference type="RefSeq" id="WP_149103101.1">
    <property type="nucleotide sequence ID" value="NZ_VTFT01000001.1"/>
</dbReference>
<dbReference type="OrthoDB" id="9149639at2"/>
<feature type="DNA-binding region" description="OmpR/PhoB-type" evidence="2">
    <location>
        <begin position="9"/>
        <end position="107"/>
    </location>
</feature>
<protein>
    <submittedName>
        <fullName evidence="5">Tetratricopeptide repeat protein</fullName>
    </submittedName>
</protein>
<dbReference type="CDD" id="cd00383">
    <property type="entry name" value="trans_reg_C"/>
    <property type="match status" value="1"/>
</dbReference>
<dbReference type="Gene3D" id="1.25.40.10">
    <property type="entry name" value="Tetratricopeptide repeat domain"/>
    <property type="match status" value="1"/>
</dbReference>
<dbReference type="InterPro" id="IPR016032">
    <property type="entry name" value="Sig_transdc_resp-reg_C-effctor"/>
</dbReference>
<dbReference type="Gene3D" id="1.10.10.10">
    <property type="entry name" value="Winged helix-like DNA-binding domain superfamily/Winged helix DNA-binding domain"/>
    <property type="match status" value="1"/>
</dbReference>
<sequence>MSLSPAPSPSAFRFGVFEFDLARRELRRDGEPVDMPVRVFECLECLVLHRDRAVGRDELLQAVFHRTDVSDGHLAQVVLRARRCVDDDGQTQHTIGTVPRFGFRWMAETSVLDGGPDATGLPQHAQEDAPVAQGAIQRDPRPGKADGARTPHAAPTTTRLPRNGPDDGPVARADTRIDPRPDGPEGAPNPGPAPAAKARRLPSASRSRSIAAVAAAVALALLVTSVVAWRPQPSAIQAEVASTPVDGAVMLVLPLVVEDTEDIAWARLGLMDYVADRMRTAGLPVPPSESTLSLLGHGEAAPGRRALRHHIPAATVVTGRVARAGDGWRLELEAEGADGVELEAAAEADDLLSAAALASDRLLAALGHAAPAGGDGVELALEERLQRVRAAFLANELDTARRILEDAPPSQLSQPQLRFRLAQVDYRAGKLDAAERAVDALLRDPEAARDPLFRARLLSYRGGARIRRNALHEAERDFDLAAAALADREGDLEHGGVLMGRAVARAALGREDEAIADFGAARTRLQRAGDRLAVARVDANLGALELGRGRPAQALEYLGSALAVFEGSTAMNELQVTRSAMSAAHLLRLDAAAALAVSDEVQILLPRTPDPSLRLAAALDRANALIALGRLSEARQVLDSPDIAARSTPPYEHRRAQTRIELAWRSGEPAAAVAIADAILADWTRTPGDALYDHVRLRRAQAARAADLPPGSAARVETPDRPTPALLLAHAVERGDAADAEAGLRAALAAAEARGAPAEIVEVVAVHARWLLRRDRVSDAAALVGRVAPWLDRCHDCAVLQLELAEALGDDALAAEARRAAARLAGERTLPARDAAMPPGVSGQ</sequence>
<evidence type="ECO:0000313" key="6">
    <source>
        <dbReference type="Proteomes" id="UP000324973"/>
    </source>
</evidence>
<gene>
    <name evidence="5" type="ORF">FZO89_09920</name>
</gene>
<dbReference type="SMART" id="SM00862">
    <property type="entry name" value="Trans_reg_C"/>
    <property type="match status" value="1"/>
</dbReference>
<keyword evidence="1 2" id="KW-0238">DNA-binding</keyword>
<dbReference type="GO" id="GO:0000160">
    <property type="term" value="P:phosphorelay signal transduction system"/>
    <property type="evidence" value="ECO:0007669"/>
    <property type="project" value="InterPro"/>
</dbReference>
<comment type="caution">
    <text evidence="5">The sequence shown here is derived from an EMBL/GenBank/DDBJ whole genome shotgun (WGS) entry which is preliminary data.</text>
</comment>
<evidence type="ECO:0000256" key="1">
    <source>
        <dbReference type="ARBA" id="ARBA00023125"/>
    </source>
</evidence>
<evidence type="ECO:0000256" key="3">
    <source>
        <dbReference type="SAM" id="MobiDB-lite"/>
    </source>
</evidence>
<dbReference type="PROSITE" id="PS51755">
    <property type="entry name" value="OMPR_PHOB"/>
    <property type="match status" value="1"/>
</dbReference>
<dbReference type="InterPro" id="IPR001867">
    <property type="entry name" value="OmpR/PhoB-type_DNA-bd"/>
</dbReference>
<dbReference type="Pfam" id="PF00486">
    <property type="entry name" value="Trans_reg_C"/>
    <property type="match status" value="1"/>
</dbReference>
<dbReference type="InterPro" id="IPR011990">
    <property type="entry name" value="TPR-like_helical_dom_sf"/>
</dbReference>
<feature type="compositionally biased region" description="Basic and acidic residues" evidence="3">
    <location>
        <begin position="138"/>
        <end position="149"/>
    </location>
</feature>
<organism evidence="5 6">
    <name type="scientific">Luteimonas viscosa</name>
    <dbReference type="NCBI Taxonomy" id="1132694"/>
    <lineage>
        <taxon>Bacteria</taxon>
        <taxon>Pseudomonadati</taxon>
        <taxon>Pseudomonadota</taxon>
        <taxon>Gammaproteobacteria</taxon>
        <taxon>Lysobacterales</taxon>
        <taxon>Lysobacteraceae</taxon>
        <taxon>Luteimonas</taxon>
    </lineage>
</organism>
<proteinExistence type="predicted"/>
<accession>A0A5D4XUR4</accession>
<keyword evidence="6" id="KW-1185">Reference proteome</keyword>
<dbReference type="SUPFAM" id="SSF48452">
    <property type="entry name" value="TPR-like"/>
    <property type="match status" value="1"/>
</dbReference>
<dbReference type="GO" id="GO:0006355">
    <property type="term" value="P:regulation of DNA-templated transcription"/>
    <property type="evidence" value="ECO:0007669"/>
    <property type="project" value="InterPro"/>
</dbReference>
<feature type="compositionally biased region" description="Low complexity" evidence="3">
    <location>
        <begin position="150"/>
        <end position="162"/>
    </location>
</feature>
<dbReference type="Pfam" id="PF13424">
    <property type="entry name" value="TPR_12"/>
    <property type="match status" value="1"/>
</dbReference>
<feature type="region of interest" description="Disordered" evidence="3">
    <location>
        <begin position="113"/>
        <end position="202"/>
    </location>
</feature>
<evidence type="ECO:0000256" key="2">
    <source>
        <dbReference type="PROSITE-ProRule" id="PRU01091"/>
    </source>
</evidence>
<dbReference type="AlphaFoldDB" id="A0A5D4XUR4"/>
<dbReference type="SUPFAM" id="SSF46894">
    <property type="entry name" value="C-terminal effector domain of the bipartite response regulators"/>
    <property type="match status" value="1"/>
</dbReference>
<feature type="domain" description="OmpR/PhoB-type" evidence="4">
    <location>
        <begin position="9"/>
        <end position="107"/>
    </location>
</feature>
<dbReference type="Proteomes" id="UP000324973">
    <property type="component" value="Unassembled WGS sequence"/>
</dbReference>
<dbReference type="InterPro" id="IPR036388">
    <property type="entry name" value="WH-like_DNA-bd_sf"/>
</dbReference>
<evidence type="ECO:0000313" key="5">
    <source>
        <dbReference type="EMBL" id="TYT26550.1"/>
    </source>
</evidence>
<dbReference type="PANTHER" id="PTHR47691">
    <property type="entry name" value="REGULATOR-RELATED"/>
    <property type="match status" value="1"/>
</dbReference>